<organism evidence="12">
    <name type="scientific">Thalassionema nitzschioides</name>
    <dbReference type="NCBI Taxonomy" id="33649"/>
    <lineage>
        <taxon>Eukaryota</taxon>
        <taxon>Sar</taxon>
        <taxon>Stramenopiles</taxon>
        <taxon>Ochrophyta</taxon>
        <taxon>Bacillariophyta</taxon>
        <taxon>Fragilariophyceae</taxon>
        <taxon>Fragilariophycidae</taxon>
        <taxon>Thalassionemales</taxon>
        <taxon>Thalassionemataceae</taxon>
        <taxon>Thalassionema</taxon>
    </lineage>
</organism>
<keyword evidence="9" id="KW-0812">Transmembrane</keyword>
<dbReference type="InterPro" id="IPR022796">
    <property type="entry name" value="Chloroa_b-bind"/>
</dbReference>
<evidence type="ECO:0000256" key="6">
    <source>
        <dbReference type="ARBA" id="ARBA00022640"/>
    </source>
</evidence>
<evidence type="ECO:0000313" key="11">
    <source>
        <dbReference type="EMBL" id="CAD8960730.1"/>
    </source>
</evidence>
<keyword evidence="5" id="KW-0602">Photosynthesis</keyword>
<feature type="binding site" evidence="8">
    <location>
        <position position="166"/>
    </location>
    <ligand>
        <name>chlorophyll a</name>
        <dbReference type="ChEBI" id="CHEBI:58416"/>
        <label>1</label>
    </ligand>
</feature>
<keyword evidence="9" id="KW-1133">Transmembrane helix</keyword>
<keyword evidence="9" id="KW-0472">Membrane</keyword>
<proteinExistence type="inferred from homology"/>
<keyword evidence="10" id="KW-0732">Signal</keyword>
<keyword evidence="8" id="KW-0157">Chromophore</keyword>
<reference evidence="12" key="1">
    <citation type="submission" date="2021-01" db="EMBL/GenBank/DDBJ databases">
        <authorList>
            <person name="Corre E."/>
            <person name="Pelletier E."/>
            <person name="Niang G."/>
            <person name="Scheremetjew M."/>
            <person name="Finn R."/>
            <person name="Kale V."/>
            <person name="Holt S."/>
            <person name="Cochrane G."/>
            <person name="Meng A."/>
            <person name="Brown T."/>
            <person name="Cohen L."/>
        </authorList>
    </citation>
    <scope>NUCLEOTIDE SEQUENCE</scope>
</reference>
<evidence type="ECO:0000313" key="12">
    <source>
        <dbReference type="EMBL" id="CAD8960731.1"/>
    </source>
</evidence>
<name>A0A6T5XGA3_9STRA</name>
<keyword evidence="8" id="KW-0148">Chlorophyll</keyword>
<dbReference type="InterPro" id="IPR001344">
    <property type="entry name" value="Chloro_AB-bd_pln"/>
</dbReference>
<evidence type="ECO:0000256" key="10">
    <source>
        <dbReference type="SAM" id="SignalP"/>
    </source>
</evidence>
<dbReference type="PANTHER" id="PTHR21649">
    <property type="entry name" value="CHLOROPHYLL A/B BINDING PROTEIN"/>
    <property type="match status" value="1"/>
</dbReference>
<feature type="transmembrane region" description="Helical" evidence="9">
    <location>
        <begin position="106"/>
        <end position="127"/>
    </location>
</feature>
<dbReference type="GO" id="GO:0009507">
    <property type="term" value="C:chloroplast"/>
    <property type="evidence" value="ECO:0007669"/>
    <property type="project" value="UniProtKB-SubCell"/>
</dbReference>
<dbReference type="AlphaFoldDB" id="A0A6T5XGA3"/>
<gene>
    <name evidence="11" type="ORF">TNIT0693_LOCUS572</name>
    <name evidence="12" type="ORF">TNIT0693_LOCUS573</name>
</gene>
<keyword evidence="7" id="KW-0437">Light-harvesting polypeptide</keyword>
<sequence length="200" mass="21384">MKLAVAALLVASAAAFAPAQSGRSATSVNVNELELGVTEPLGVFDPLGWLDSEPEAFERRRAVERKHGRVAMAAVVGTIVHNNHIVFDGYLSPSANLKFSDVPTGVQGFFTIPAAGIAQILAFFALVELAWMPASKYDGDYGVGYFGTEITDPEEKVRKLNVELNNGRAAMMGIIGNFASEAVTGQTMYEQYATGHVTPF</sequence>
<evidence type="ECO:0000256" key="5">
    <source>
        <dbReference type="ARBA" id="ARBA00022531"/>
    </source>
</evidence>
<evidence type="ECO:0000256" key="7">
    <source>
        <dbReference type="ARBA" id="ARBA00023243"/>
    </source>
</evidence>
<comment type="function">
    <text evidence="1">The light-harvesting complex (LHC) functions as a light receptor, it captures and delivers excitation energy to photosystems with which it is closely associated. Energy is transferred from the carotenoid and chlorophyll C (or B) to chlorophyll A and the photosynthetic reaction centers where it is used to synthesize ATP and reducing power.</text>
</comment>
<dbReference type="EMBL" id="HBFY01001468">
    <property type="protein sequence ID" value="CAD8960731.1"/>
    <property type="molecule type" value="Transcribed_RNA"/>
</dbReference>
<dbReference type="GO" id="GO:0016020">
    <property type="term" value="C:membrane"/>
    <property type="evidence" value="ECO:0007669"/>
    <property type="project" value="InterPro"/>
</dbReference>
<comment type="subcellular location">
    <subcellularLocation>
        <location evidence="2">Plastid</location>
        <location evidence="2">Chloroplast</location>
    </subcellularLocation>
</comment>
<feature type="binding site" evidence="8">
    <location>
        <position position="163"/>
    </location>
    <ligand>
        <name>chlorophyll a</name>
        <dbReference type="ChEBI" id="CHEBI:58416"/>
        <label>1</label>
    </ligand>
</feature>
<comment type="similarity">
    <text evidence="3">Belongs to the fucoxanthin chlorophyll protein family.</text>
</comment>
<dbReference type="GO" id="GO:0030076">
    <property type="term" value="C:light-harvesting complex"/>
    <property type="evidence" value="ECO:0007669"/>
    <property type="project" value="UniProtKB-KW"/>
</dbReference>
<dbReference type="EMBL" id="HBFY01001467">
    <property type="protein sequence ID" value="CAD8960730.1"/>
    <property type="molecule type" value="Transcribed_RNA"/>
</dbReference>
<feature type="signal peptide" evidence="10">
    <location>
        <begin position="1"/>
        <end position="19"/>
    </location>
</feature>
<evidence type="ECO:0000256" key="9">
    <source>
        <dbReference type="SAM" id="Phobius"/>
    </source>
</evidence>
<dbReference type="GO" id="GO:0009765">
    <property type="term" value="P:photosynthesis, light harvesting"/>
    <property type="evidence" value="ECO:0007669"/>
    <property type="project" value="InterPro"/>
</dbReference>
<feature type="binding site" description="axial binding residue" evidence="8">
    <location>
        <position position="69"/>
    </location>
    <ligand>
        <name>chlorophyll b</name>
        <dbReference type="ChEBI" id="CHEBI:61721"/>
        <label>1</label>
    </ligand>
    <ligandPart>
        <name>Mg</name>
        <dbReference type="ChEBI" id="CHEBI:25107"/>
    </ligandPart>
</feature>
<dbReference type="Gene3D" id="1.10.3460.10">
    <property type="entry name" value="Chlorophyll a/b binding protein domain"/>
    <property type="match status" value="1"/>
</dbReference>
<keyword evidence="4" id="KW-0150">Chloroplast</keyword>
<keyword evidence="6" id="KW-0934">Plastid</keyword>
<evidence type="ECO:0000256" key="4">
    <source>
        <dbReference type="ARBA" id="ARBA00022528"/>
    </source>
</evidence>
<accession>A0A6T5XGA3</accession>
<evidence type="ECO:0000256" key="1">
    <source>
        <dbReference type="ARBA" id="ARBA00004022"/>
    </source>
</evidence>
<feature type="binding site" evidence="8">
    <location>
        <position position="168"/>
    </location>
    <ligand>
        <name>chlorophyll b</name>
        <dbReference type="ChEBI" id="CHEBI:61721"/>
        <label>4</label>
    </ligand>
</feature>
<evidence type="ECO:0000256" key="3">
    <source>
        <dbReference type="ARBA" id="ARBA00005933"/>
    </source>
</evidence>
<dbReference type="Pfam" id="PF00504">
    <property type="entry name" value="Chloroa_b-bind"/>
    <property type="match status" value="1"/>
</dbReference>
<dbReference type="GO" id="GO:0016168">
    <property type="term" value="F:chlorophyll binding"/>
    <property type="evidence" value="ECO:0007669"/>
    <property type="project" value="UniProtKB-KW"/>
</dbReference>
<feature type="binding site" evidence="8">
    <location>
        <position position="67"/>
    </location>
    <ligand>
        <name>chlorophyll a</name>
        <dbReference type="ChEBI" id="CHEBI:58416"/>
        <label>1</label>
    </ligand>
</feature>
<feature type="chain" id="PRO_5036393638" evidence="10">
    <location>
        <begin position="20"/>
        <end position="200"/>
    </location>
</feature>
<protein>
    <submittedName>
        <fullName evidence="12">Uncharacterized protein</fullName>
    </submittedName>
</protein>
<feature type="binding site" evidence="8">
    <location>
        <position position="64"/>
    </location>
    <ligand>
        <name>chlorophyll a</name>
        <dbReference type="ChEBI" id="CHEBI:58416"/>
        <label>1</label>
    </ligand>
</feature>
<evidence type="ECO:0000256" key="8">
    <source>
        <dbReference type="PIRSR" id="PIRSR601344-1"/>
    </source>
</evidence>
<evidence type="ECO:0000256" key="2">
    <source>
        <dbReference type="ARBA" id="ARBA00004229"/>
    </source>
</evidence>
<dbReference type="SUPFAM" id="SSF103511">
    <property type="entry name" value="Chlorophyll a-b binding protein"/>
    <property type="match status" value="1"/>
</dbReference>